<dbReference type="InterPro" id="IPR054058">
    <property type="entry name" value="HTH_67"/>
</dbReference>
<name>A0ABN2VUZ7_9ACTN</name>
<organism evidence="1 2">
    <name type="scientific">Aeromicrobium halocynthiae</name>
    <dbReference type="NCBI Taxonomy" id="560557"/>
    <lineage>
        <taxon>Bacteria</taxon>
        <taxon>Bacillati</taxon>
        <taxon>Actinomycetota</taxon>
        <taxon>Actinomycetes</taxon>
        <taxon>Propionibacteriales</taxon>
        <taxon>Nocardioidaceae</taxon>
        <taxon>Aeromicrobium</taxon>
    </lineage>
</organism>
<proteinExistence type="predicted"/>
<evidence type="ECO:0000313" key="2">
    <source>
        <dbReference type="Proteomes" id="UP001501480"/>
    </source>
</evidence>
<gene>
    <name evidence="1" type="ORF">GCM10009821_10330</name>
</gene>
<dbReference type="RefSeq" id="WP_344325362.1">
    <property type="nucleotide sequence ID" value="NZ_BAAAPY010000002.1"/>
</dbReference>
<reference evidence="1 2" key="1">
    <citation type="journal article" date="2019" name="Int. J. Syst. Evol. Microbiol.">
        <title>The Global Catalogue of Microorganisms (GCM) 10K type strain sequencing project: providing services to taxonomists for standard genome sequencing and annotation.</title>
        <authorList>
            <consortium name="The Broad Institute Genomics Platform"/>
            <consortium name="The Broad Institute Genome Sequencing Center for Infectious Disease"/>
            <person name="Wu L."/>
            <person name="Ma J."/>
        </authorList>
    </citation>
    <scope>NUCLEOTIDE SEQUENCE [LARGE SCALE GENOMIC DNA]</scope>
    <source>
        <strain evidence="1 2">JCM 15749</strain>
    </source>
</reference>
<evidence type="ECO:0000313" key="1">
    <source>
        <dbReference type="EMBL" id="GAA2073831.1"/>
    </source>
</evidence>
<dbReference type="EMBL" id="BAAAPY010000002">
    <property type="protein sequence ID" value="GAA2073831.1"/>
    <property type="molecule type" value="Genomic_DNA"/>
</dbReference>
<evidence type="ECO:0008006" key="3">
    <source>
        <dbReference type="Google" id="ProtNLM"/>
    </source>
</evidence>
<dbReference type="NCBIfam" id="NF047719">
    <property type="entry name" value="SCO6745_fam_HTH"/>
    <property type="match status" value="1"/>
</dbReference>
<sequence length="280" mass="29465">MSDSTLTSFWRATNTLHAVVYFAPDAKQRYEALGLKGYWMGYFASRSASLGTPPADLVTATFHGFAPSIVERAIPDAWGRVDRDALLAERAAVAADALRPGLEGHDVDAMTTRLAGIAAGLDVAGKPLAAAQRELDAPDDPVQAFWHHLTVVREFRGDCHIAVLIAAGLGGTAANALQVAVGKAPAEQPALRGWDEAAWAAGVDDLRRRGWVDDDGVATDAGRQARERIEDATDRACAAFMDREATAHAVSVSDAVRAAARSVVGSGVVAFPNPTGSARP</sequence>
<dbReference type="Pfam" id="PF21863">
    <property type="entry name" value="HTH_67"/>
    <property type="match status" value="1"/>
</dbReference>
<comment type="caution">
    <text evidence="1">The sequence shown here is derived from an EMBL/GenBank/DDBJ whole genome shotgun (WGS) entry which is preliminary data.</text>
</comment>
<keyword evidence="2" id="KW-1185">Reference proteome</keyword>
<protein>
    <recommendedName>
        <fullName evidence="3">SalK</fullName>
    </recommendedName>
</protein>
<accession>A0ABN2VUZ7</accession>
<dbReference type="Proteomes" id="UP001501480">
    <property type="component" value="Unassembled WGS sequence"/>
</dbReference>